<name>A0A645HM79_9ZZZZ</name>
<evidence type="ECO:0000313" key="1">
    <source>
        <dbReference type="EMBL" id="MPN40155.1"/>
    </source>
</evidence>
<organism evidence="1">
    <name type="scientific">bioreactor metagenome</name>
    <dbReference type="NCBI Taxonomy" id="1076179"/>
    <lineage>
        <taxon>unclassified sequences</taxon>
        <taxon>metagenomes</taxon>
        <taxon>ecological metagenomes</taxon>
    </lineage>
</organism>
<reference evidence="1" key="1">
    <citation type="submission" date="2019-08" db="EMBL/GenBank/DDBJ databases">
        <authorList>
            <person name="Kucharzyk K."/>
            <person name="Murdoch R.W."/>
            <person name="Higgins S."/>
            <person name="Loffler F."/>
        </authorList>
    </citation>
    <scope>NUCLEOTIDE SEQUENCE</scope>
</reference>
<comment type="caution">
    <text evidence="1">The sequence shown here is derived from an EMBL/GenBank/DDBJ whole genome shotgun (WGS) entry which is preliminary data.</text>
</comment>
<dbReference type="EMBL" id="VSSQ01096379">
    <property type="protein sequence ID" value="MPN40155.1"/>
    <property type="molecule type" value="Genomic_DNA"/>
</dbReference>
<accession>A0A645HM79</accession>
<sequence length="32" mass="3563">MGKRYPILVWSLGVMPVKCVPIFGIQMEIISG</sequence>
<dbReference type="AlphaFoldDB" id="A0A645HM79"/>
<proteinExistence type="predicted"/>
<gene>
    <name evidence="1" type="ORF">SDC9_187691</name>
</gene>
<protein>
    <submittedName>
        <fullName evidence="1">Uncharacterized protein</fullName>
    </submittedName>
</protein>